<keyword evidence="2" id="KW-1185">Reference proteome</keyword>
<sequence length="74" mass="8993">MPRFYISKLIMNYYTYLSILCQSNPQIHKKKPLFPNLPPDPVRKLRIFKSKVYSRALYHFHHIKSLLVIPTREY</sequence>
<gene>
    <name evidence="1" type="ORF">EYC80_009175</name>
</gene>
<protein>
    <submittedName>
        <fullName evidence="1">Uncharacterized protein</fullName>
    </submittedName>
</protein>
<accession>A0A5N6K2U3</accession>
<proteinExistence type="predicted"/>
<evidence type="ECO:0000313" key="1">
    <source>
        <dbReference type="EMBL" id="KAB8296432.1"/>
    </source>
</evidence>
<reference evidence="1 2" key="1">
    <citation type="submission" date="2019-06" db="EMBL/GenBank/DDBJ databases">
        <title>Genome Sequence of the Brown Rot Fungal Pathogen Monilinia laxa.</title>
        <authorList>
            <person name="De Miccolis Angelini R.M."/>
            <person name="Landi L."/>
            <person name="Abate D."/>
            <person name="Pollastro S."/>
            <person name="Romanazzi G."/>
            <person name="Faretra F."/>
        </authorList>
    </citation>
    <scope>NUCLEOTIDE SEQUENCE [LARGE SCALE GENOMIC DNA]</scope>
    <source>
        <strain evidence="1 2">Mlax316</strain>
    </source>
</reference>
<name>A0A5N6K2U3_MONLA</name>
<dbReference type="AlphaFoldDB" id="A0A5N6K2U3"/>
<dbReference type="Proteomes" id="UP000326757">
    <property type="component" value="Unassembled WGS sequence"/>
</dbReference>
<dbReference type="EMBL" id="VIGI01000009">
    <property type="protein sequence ID" value="KAB8296432.1"/>
    <property type="molecule type" value="Genomic_DNA"/>
</dbReference>
<evidence type="ECO:0000313" key="2">
    <source>
        <dbReference type="Proteomes" id="UP000326757"/>
    </source>
</evidence>
<organism evidence="1 2">
    <name type="scientific">Monilinia laxa</name>
    <name type="common">Brown rot fungus</name>
    <name type="synonym">Sclerotinia laxa</name>
    <dbReference type="NCBI Taxonomy" id="61186"/>
    <lineage>
        <taxon>Eukaryota</taxon>
        <taxon>Fungi</taxon>
        <taxon>Dikarya</taxon>
        <taxon>Ascomycota</taxon>
        <taxon>Pezizomycotina</taxon>
        <taxon>Leotiomycetes</taxon>
        <taxon>Helotiales</taxon>
        <taxon>Sclerotiniaceae</taxon>
        <taxon>Monilinia</taxon>
    </lineage>
</organism>
<comment type="caution">
    <text evidence="1">The sequence shown here is derived from an EMBL/GenBank/DDBJ whole genome shotgun (WGS) entry which is preliminary data.</text>
</comment>